<dbReference type="InterPro" id="IPR000835">
    <property type="entry name" value="HTH_MarR-typ"/>
</dbReference>
<dbReference type="InterPro" id="IPR036390">
    <property type="entry name" value="WH_DNA-bd_sf"/>
</dbReference>
<dbReference type="InterPro" id="IPR036388">
    <property type="entry name" value="WH-like_DNA-bd_sf"/>
</dbReference>
<dbReference type="OrthoDB" id="1551170at2"/>
<dbReference type="Pfam" id="PF12802">
    <property type="entry name" value="MarR_2"/>
    <property type="match status" value="1"/>
</dbReference>
<dbReference type="Proteomes" id="UP000051249">
    <property type="component" value="Unassembled WGS sequence"/>
</dbReference>
<dbReference type="GO" id="GO:0003700">
    <property type="term" value="F:DNA-binding transcription factor activity"/>
    <property type="evidence" value="ECO:0007669"/>
    <property type="project" value="InterPro"/>
</dbReference>
<keyword evidence="3" id="KW-1185">Reference proteome</keyword>
<proteinExistence type="predicted"/>
<comment type="caution">
    <text evidence="2">The sequence shown here is derived from an EMBL/GenBank/DDBJ whole genome shotgun (WGS) entry which is preliminary data.</text>
</comment>
<evidence type="ECO:0000313" key="3">
    <source>
        <dbReference type="Proteomes" id="UP000051249"/>
    </source>
</evidence>
<protein>
    <recommendedName>
        <fullName evidence="1">HTH marR-type domain-containing protein</fullName>
    </recommendedName>
</protein>
<dbReference type="Gene3D" id="1.10.10.10">
    <property type="entry name" value="Winged helix-like DNA-binding domain superfamily/Winged helix DNA-binding domain"/>
    <property type="match status" value="1"/>
</dbReference>
<feature type="domain" description="HTH marR-type" evidence="1">
    <location>
        <begin position="33"/>
        <end position="80"/>
    </location>
</feature>
<evidence type="ECO:0000259" key="1">
    <source>
        <dbReference type="Pfam" id="PF12802"/>
    </source>
</evidence>
<sequence length="139" mass="15802">MSHTFYTECSYFTAAKYTREITRIANQDFKPTGMPAAYSYILLSLEDYQELSVAQLVDILGYERSSLMRILDKLVKKNLINIEQISHKNIISLSDQSSATLKLANECLQQYSKHSEELLSQSVQSQLTRGLVQATSKLN</sequence>
<accession>A0A0R2N9R6</accession>
<dbReference type="RefSeq" id="WP_057800413.1">
    <property type="nucleotide sequence ID" value="NZ_BJZZ01000045.1"/>
</dbReference>
<dbReference type="EMBL" id="JQCQ01000043">
    <property type="protein sequence ID" value="KRO21996.1"/>
    <property type="molecule type" value="Genomic_DNA"/>
</dbReference>
<organism evidence="2 3">
    <name type="scientific">Pediococcus argentinicus</name>
    <dbReference type="NCBI Taxonomy" id="480391"/>
    <lineage>
        <taxon>Bacteria</taxon>
        <taxon>Bacillati</taxon>
        <taxon>Bacillota</taxon>
        <taxon>Bacilli</taxon>
        <taxon>Lactobacillales</taxon>
        <taxon>Lactobacillaceae</taxon>
        <taxon>Pediococcus</taxon>
    </lineage>
</organism>
<name>A0A0R2N9R6_9LACO</name>
<dbReference type="SUPFAM" id="SSF46785">
    <property type="entry name" value="Winged helix' DNA-binding domain"/>
    <property type="match status" value="1"/>
</dbReference>
<gene>
    <name evidence="2" type="ORF">IV88_GL001315</name>
</gene>
<reference evidence="2 3" key="1">
    <citation type="journal article" date="2015" name="Genome Announc.">
        <title>Expanding the biotechnology potential of lactobacilli through comparative genomics of 213 strains and associated genera.</title>
        <authorList>
            <person name="Sun Z."/>
            <person name="Harris H.M."/>
            <person name="McCann A."/>
            <person name="Guo C."/>
            <person name="Argimon S."/>
            <person name="Zhang W."/>
            <person name="Yang X."/>
            <person name="Jeffery I.B."/>
            <person name="Cooney J.C."/>
            <person name="Kagawa T.F."/>
            <person name="Liu W."/>
            <person name="Song Y."/>
            <person name="Salvetti E."/>
            <person name="Wrobel A."/>
            <person name="Rasinkangas P."/>
            <person name="Parkhill J."/>
            <person name="Rea M.C."/>
            <person name="O'Sullivan O."/>
            <person name="Ritari J."/>
            <person name="Douillard F.P."/>
            <person name="Paul Ross R."/>
            <person name="Yang R."/>
            <person name="Briner A.E."/>
            <person name="Felis G.E."/>
            <person name="de Vos W.M."/>
            <person name="Barrangou R."/>
            <person name="Klaenhammer T.R."/>
            <person name="Caufield P.W."/>
            <person name="Cui Y."/>
            <person name="Zhang H."/>
            <person name="O'Toole P.W."/>
        </authorList>
    </citation>
    <scope>NUCLEOTIDE SEQUENCE [LARGE SCALE GENOMIC DNA]</scope>
    <source>
        <strain evidence="2 3">DSM 23026</strain>
    </source>
</reference>
<dbReference type="PATRIC" id="fig|480391.4.peg.1337"/>
<dbReference type="AlphaFoldDB" id="A0A0R2N9R6"/>
<evidence type="ECO:0000313" key="2">
    <source>
        <dbReference type="EMBL" id="KRO21996.1"/>
    </source>
</evidence>